<comment type="pathway">
    <text evidence="3 19">Cofactor biosynthesis; adenosylcobalamin biosynthesis; adenosylcobalamin from cob(II)yrinate a,c-diamide: step 7/7.</text>
</comment>
<evidence type="ECO:0000256" key="17">
    <source>
        <dbReference type="ARBA" id="ARBA00048623"/>
    </source>
</evidence>
<dbReference type="Pfam" id="PF02654">
    <property type="entry name" value="CobS"/>
    <property type="match status" value="1"/>
</dbReference>
<evidence type="ECO:0000256" key="11">
    <source>
        <dbReference type="ARBA" id="ARBA00022842"/>
    </source>
</evidence>
<comment type="catalytic activity">
    <reaction evidence="18 19">
        <text>alpha-ribazole 5'-phosphate + adenosylcob(III)inamide-GDP = adenosylcob(III)alamin 5'-phosphate + GMP + H(+)</text>
        <dbReference type="Rhea" id="RHEA:23560"/>
        <dbReference type="ChEBI" id="CHEBI:15378"/>
        <dbReference type="ChEBI" id="CHEBI:57918"/>
        <dbReference type="ChEBI" id="CHEBI:58115"/>
        <dbReference type="ChEBI" id="CHEBI:60487"/>
        <dbReference type="ChEBI" id="CHEBI:60493"/>
        <dbReference type="EC" id="2.7.8.26"/>
    </reaction>
</comment>
<evidence type="ECO:0000256" key="6">
    <source>
        <dbReference type="ARBA" id="ARBA00015850"/>
    </source>
</evidence>
<evidence type="ECO:0000256" key="5">
    <source>
        <dbReference type="ARBA" id="ARBA00013200"/>
    </source>
</evidence>
<dbReference type="PANTHER" id="PTHR34148:SF1">
    <property type="entry name" value="ADENOSYLCOBINAMIDE-GDP RIBAZOLETRANSFERASE"/>
    <property type="match status" value="1"/>
</dbReference>
<evidence type="ECO:0000256" key="14">
    <source>
        <dbReference type="ARBA" id="ARBA00025228"/>
    </source>
</evidence>
<evidence type="ECO:0000256" key="19">
    <source>
        <dbReference type="HAMAP-Rule" id="MF_00719"/>
    </source>
</evidence>
<keyword evidence="21" id="KW-1185">Reference proteome</keyword>
<evidence type="ECO:0000313" key="21">
    <source>
        <dbReference type="Proteomes" id="UP000020681"/>
    </source>
</evidence>
<comment type="caution">
    <text evidence="20">The sequence shown here is derived from an EMBL/GenBank/DDBJ whole genome shotgun (WGS) entry which is preliminary data.</text>
</comment>
<organism evidence="20 21">
    <name type="scientific">Mycobacterium ulcerans str. Harvey</name>
    <dbReference type="NCBI Taxonomy" id="1299332"/>
    <lineage>
        <taxon>Bacteria</taxon>
        <taxon>Bacillati</taxon>
        <taxon>Actinomycetota</taxon>
        <taxon>Actinomycetes</taxon>
        <taxon>Mycobacteriales</taxon>
        <taxon>Mycobacteriaceae</taxon>
        <taxon>Mycobacterium</taxon>
        <taxon>Mycobacterium ulcerans group</taxon>
    </lineage>
</organism>
<evidence type="ECO:0000256" key="15">
    <source>
        <dbReference type="ARBA" id="ARBA00032605"/>
    </source>
</evidence>
<evidence type="ECO:0000256" key="9">
    <source>
        <dbReference type="ARBA" id="ARBA00022679"/>
    </source>
</evidence>
<keyword evidence="8 19" id="KW-0169">Cobalamin biosynthesis</keyword>
<evidence type="ECO:0000256" key="18">
    <source>
        <dbReference type="ARBA" id="ARBA00049504"/>
    </source>
</evidence>
<dbReference type="Pfam" id="PF02277">
    <property type="entry name" value="DBI_PRT"/>
    <property type="match status" value="1"/>
</dbReference>
<dbReference type="SUPFAM" id="SSF52733">
    <property type="entry name" value="Nicotinate mononucleotide:5,6-dimethylbenzimidazole phosphoribosyltransferase (CobT)"/>
    <property type="match status" value="1"/>
</dbReference>
<proteinExistence type="inferred from homology"/>
<accession>A0ABP3A8T1</accession>
<dbReference type="EC" id="2.7.8.26" evidence="5 19"/>
<comment type="function">
    <text evidence="14 19">Joins adenosylcobinamide-GDP and alpha-ribazole to generate adenosylcobalamin (Ado-cobalamin). Also synthesizes adenosylcobalamin 5'-phosphate from adenosylcobinamide-GDP and alpha-ribazole 5'-phosphate.</text>
</comment>
<dbReference type="HAMAP" id="MF_00719">
    <property type="entry name" value="CobS"/>
    <property type="match status" value="1"/>
</dbReference>
<evidence type="ECO:0000256" key="2">
    <source>
        <dbReference type="ARBA" id="ARBA00004651"/>
    </source>
</evidence>
<keyword evidence="12 19" id="KW-1133">Transmembrane helix</keyword>
<feature type="transmembrane region" description="Helical" evidence="19">
    <location>
        <begin position="254"/>
        <end position="271"/>
    </location>
</feature>
<sequence>MVDLRMRLGEGTGATVALPVLRAAVAALSSMATFAEAGCPRRATTPAPPSHLNRDSFAGNSSLLWHGHTRPCLGRRTDGARAMTALPVVGVVLGGLAAGVTWSASLVFGPVSPLPGLLAVAVLLLATRGLHIDAVADTADGLGCYGPPQRALAVMRDGSTGPFGVAAVVLVIAVQGSAFSTLSAAGSRGIAGIAVAVFAGRVTAVLGCRRSVPAAAGSSLGSRVAGTQPISVLVAWLAVLLFASLAAAPRPWQGPAAVVAAVCAGTLLIRHCVRRFGGITGDVLGCAIELATTVTAVVLAALVRL</sequence>
<evidence type="ECO:0000256" key="7">
    <source>
        <dbReference type="ARBA" id="ARBA00022475"/>
    </source>
</evidence>
<evidence type="ECO:0000256" key="3">
    <source>
        <dbReference type="ARBA" id="ARBA00004663"/>
    </source>
</evidence>
<feature type="transmembrane region" description="Helical" evidence="19">
    <location>
        <begin position="190"/>
        <end position="208"/>
    </location>
</feature>
<dbReference type="PANTHER" id="PTHR34148">
    <property type="entry name" value="ADENOSYLCOBINAMIDE-GDP RIBAZOLETRANSFERASE"/>
    <property type="match status" value="1"/>
</dbReference>
<keyword evidence="9 19" id="KW-0808">Transferase</keyword>
<dbReference type="NCBIfam" id="NF001279">
    <property type="entry name" value="PRK00235.2-1"/>
    <property type="match status" value="1"/>
</dbReference>
<evidence type="ECO:0000256" key="8">
    <source>
        <dbReference type="ARBA" id="ARBA00022573"/>
    </source>
</evidence>
<comment type="similarity">
    <text evidence="4 19">Belongs to the CobS family.</text>
</comment>
<evidence type="ECO:0000256" key="16">
    <source>
        <dbReference type="ARBA" id="ARBA00032853"/>
    </source>
</evidence>
<feature type="transmembrane region" description="Helical" evidence="19">
    <location>
        <begin position="163"/>
        <end position="184"/>
    </location>
</feature>
<dbReference type="InterPro" id="IPR003805">
    <property type="entry name" value="CobS"/>
</dbReference>
<feature type="transmembrane region" description="Helical" evidence="19">
    <location>
        <begin position="283"/>
        <end position="303"/>
    </location>
</feature>
<keyword evidence="11 19" id="KW-0460">Magnesium</keyword>
<name>A0ABP3A8T1_MYCUL</name>
<dbReference type="InterPro" id="IPR003200">
    <property type="entry name" value="Nict_dMeBzImd_PRibTrfase"/>
</dbReference>
<keyword evidence="10 19" id="KW-0812">Transmembrane</keyword>
<evidence type="ECO:0000256" key="12">
    <source>
        <dbReference type="ARBA" id="ARBA00022989"/>
    </source>
</evidence>
<protein>
    <recommendedName>
        <fullName evidence="6 19">Adenosylcobinamide-GDP ribazoletransferase</fullName>
        <ecNumber evidence="5 19">2.7.8.26</ecNumber>
    </recommendedName>
    <alternativeName>
        <fullName evidence="16 19">Cobalamin synthase</fullName>
    </alternativeName>
    <alternativeName>
        <fullName evidence="15 19">Cobalamin-5'-phosphate synthase</fullName>
    </alternativeName>
</protein>
<feature type="transmembrane region" description="Helical" evidence="19">
    <location>
        <begin position="229"/>
        <end position="248"/>
    </location>
</feature>
<keyword evidence="13 19" id="KW-0472">Membrane</keyword>
<dbReference type="InterPro" id="IPR036087">
    <property type="entry name" value="Nict_dMeBzImd_PRibTrfase_sf"/>
</dbReference>
<feature type="transmembrane region" description="Helical" evidence="19">
    <location>
        <begin position="106"/>
        <end position="126"/>
    </location>
</feature>
<evidence type="ECO:0000256" key="4">
    <source>
        <dbReference type="ARBA" id="ARBA00010561"/>
    </source>
</evidence>
<gene>
    <name evidence="19" type="primary">cobS</name>
    <name evidence="20" type="ORF">I551_5754</name>
</gene>
<evidence type="ECO:0000256" key="1">
    <source>
        <dbReference type="ARBA" id="ARBA00001946"/>
    </source>
</evidence>
<comment type="catalytic activity">
    <reaction evidence="17 19">
        <text>alpha-ribazole + adenosylcob(III)inamide-GDP = adenosylcob(III)alamin + GMP + H(+)</text>
        <dbReference type="Rhea" id="RHEA:16049"/>
        <dbReference type="ChEBI" id="CHEBI:10329"/>
        <dbReference type="ChEBI" id="CHEBI:15378"/>
        <dbReference type="ChEBI" id="CHEBI:18408"/>
        <dbReference type="ChEBI" id="CHEBI:58115"/>
        <dbReference type="ChEBI" id="CHEBI:60487"/>
        <dbReference type="EC" id="2.7.8.26"/>
    </reaction>
</comment>
<reference evidence="20 21" key="1">
    <citation type="submission" date="2014-01" db="EMBL/GenBank/DDBJ databases">
        <authorList>
            <person name="Dobos K."/>
            <person name="Lenaerts A."/>
            <person name="Ordway D."/>
            <person name="DeGroote M.A."/>
            <person name="Parker T."/>
            <person name="Sizemore C."/>
            <person name="Tallon L.J."/>
            <person name="Sadzewicz L.K."/>
            <person name="Sengamalay N."/>
            <person name="Fraser C.M."/>
            <person name="Hine E."/>
            <person name="Shefchek K.A."/>
            <person name="Das S.P."/>
            <person name="Tettelin H."/>
        </authorList>
    </citation>
    <scope>NUCLEOTIDE SEQUENCE [LARGE SCALE GENOMIC DNA]</scope>
    <source>
        <strain evidence="20 21">Harvey</strain>
    </source>
</reference>
<dbReference type="EMBL" id="JAOL01000155">
    <property type="protein sequence ID" value="EUA87800.1"/>
    <property type="molecule type" value="Genomic_DNA"/>
</dbReference>
<evidence type="ECO:0000313" key="20">
    <source>
        <dbReference type="EMBL" id="EUA87800.1"/>
    </source>
</evidence>
<evidence type="ECO:0000256" key="10">
    <source>
        <dbReference type="ARBA" id="ARBA00022692"/>
    </source>
</evidence>
<evidence type="ECO:0000256" key="13">
    <source>
        <dbReference type="ARBA" id="ARBA00023136"/>
    </source>
</evidence>
<feature type="transmembrane region" description="Helical" evidence="19">
    <location>
        <begin position="80"/>
        <end position="100"/>
    </location>
</feature>
<comment type="subcellular location">
    <subcellularLocation>
        <location evidence="2 19">Cell membrane</location>
        <topology evidence="2 19">Multi-pass membrane protein</topology>
    </subcellularLocation>
</comment>
<dbReference type="Proteomes" id="UP000020681">
    <property type="component" value="Unassembled WGS sequence"/>
</dbReference>
<keyword evidence="7 19" id="KW-1003">Cell membrane</keyword>
<comment type="cofactor">
    <cofactor evidence="1 19">
        <name>Mg(2+)</name>
        <dbReference type="ChEBI" id="CHEBI:18420"/>
    </cofactor>
</comment>